<accession>A0A640KDS1</accession>
<keyword evidence="2" id="KW-1185">Reference proteome</keyword>
<organism evidence="1 2">
    <name type="scientific">Leishmania tarentolae</name>
    <name type="common">Sauroleishmania tarentolae</name>
    <dbReference type="NCBI Taxonomy" id="5689"/>
    <lineage>
        <taxon>Eukaryota</taxon>
        <taxon>Discoba</taxon>
        <taxon>Euglenozoa</taxon>
        <taxon>Kinetoplastea</taxon>
        <taxon>Metakinetoplastina</taxon>
        <taxon>Trypanosomatida</taxon>
        <taxon>Trypanosomatidae</taxon>
        <taxon>Leishmaniinae</taxon>
        <taxon>Leishmania</taxon>
        <taxon>lizard Leishmania</taxon>
    </lineage>
</organism>
<dbReference type="GO" id="GO:0004812">
    <property type="term" value="F:aminoacyl-tRNA ligase activity"/>
    <property type="evidence" value="ECO:0007669"/>
    <property type="project" value="UniProtKB-KW"/>
</dbReference>
<dbReference type="OrthoDB" id="10564370at2759"/>
<evidence type="ECO:0000313" key="2">
    <source>
        <dbReference type="Proteomes" id="UP000419144"/>
    </source>
</evidence>
<dbReference type="VEuPathDB" id="TriTrypDB:LtaPh_1811951"/>
<proteinExistence type="predicted"/>
<protein>
    <submittedName>
        <fullName evidence="1">Prolyl-tRNA synthetase, putative</fullName>
    </submittedName>
</protein>
<evidence type="ECO:0000313" key="1">
    <source>
        <dbReference type="EMBL" id="GET87836.1"/>
    </source>
</evidence>
<comment type="caution">
    <text evidence="1">The sequence shown here is derived from an EMBL/GenBank/DDBJ whole genome shotgun (WGS) entry which is preliminary data.</text>
</comment>
<reference evidence="1" key="1">
    <citation type="submission" date="2019-11" db="EMBL/GenBank/DDBJ databases">
        <title>Leishmania tarentolae CDS.</title>
        <authorList>
            <person name="Goto Y."/>
            <person name="Yamagishi J."/>
        </authorList>
    </citation>
    <scope>NUCLEOTIDE SEQUENCE [LARGE SCALE GENOMIC DNA]</scope>
    <source>
        <strain evidence="1">Parrot Tar II</strain>
    </source>
</reference>
<dbReference type="AlphaFoldDB" id="A0A640KDS1"/>
<dbReference type="Proteomes" id="UP000419144">
    <property type="component" value="Unassembled WGS sequence"/>
</dbReference>
<gene>
    <name evidence="1" type="ORF">LtaPh_1811951</name>
</gene>
<name>A0A640KDS1_LEITA</name>
<dbReference type="EMBL" id="BLBS01000023">
    <property type="protein sequence ID" value="GET87836.1"/>
    <property type="molecule type" value="Genomic_DNA"/>
</dbReference>
<sequence length="332" mass="34653">MYHAEKFSSRFTAMPSFVSPDCAVAGAPAAAPRFAEAASEDTFFGFGAGAAGAGAAEPPVTAASAEGAPKSTSLYVYPIFSRNRSSCSKIMRELLSLRQGCSANGMGLSFRFLSSNTMMLCCLILLMSANGVTHPCTTASVSLRISPGAKRRFLTPAAFSIARMSVFVVCTAVSSTSSPFLLFRNMFLVPIQGVPNRPSSLFASSTVCISPWEMVGRSMLSSFNTASSSGSPLQSFADMAIVLPISIGDRDDVDDGGGGKAFVLRQKKVVLKSARCDNGTASPFSTPVVAQDDLSALDAVRTDPIVEGGIPHERQAAAAAQVGGTSRGNRVR</sequence>